<feature type="region of interest" description="Disordered" evidence="6">
    <location>
        <begin position="1"/>
        <end position="32"/>
    </location>
</feature>
<dbReference type="RefSeq" id="WP_189135744.1">
    <property type="nucleotide sequence ID" value="NZ_BMMS01000056.1"/>
</dbReference>
<dbReference type="NCBIfam" id="TIGR02937">
    <property type="entry name" value="sigma70-ECF"/>
    <property type="match status" value="1"/>
</dbReference>
<organism evidence="8 9">
    <name type="scientific">Wenjunlia tyrosinilytica</name>
    <dbReference type="NCBI Taxonomy" id="1544741"/>
    <lineage>
        <taxon>Bacteria</taxon>
        <taxon>Bacillati</taxon>
        <taxon>Actinomycetota</taxon>
        <taxon>Actinomycetes</taxon>
        <taxon>Kitasatosporales</taxon>
        <taxon>Streptomycetaceae</taxon>
        <taxon>Wenjunlia</taxon>
    </lineage>
</organism>
<keyword evidence="4" id="KW-0238">DNA-binding</keyword>
<keyword evidence="9" id="KW-1185">Reference proteome</keyword>
<gene>
    <name evidence="8" type="ORF">GCM10012280_68870</name>
</gene>
<dbReference type="Proteomes" id="UP000641932">
    <property type="component" value="Unassembled WGS sequence"/>
</dbReference>
<dbReference type="InterPro" id="IPR013249">
    <property type="entry name" value="RNA_pol_sigma70_r4_t2"/>
</dbReference>
<evidence type="ECO:0000256" key="3">
    <source>
        <dbReference type="ARBA" id="ARBA00023082"/>
    </source>
</evidence>
<dbReference type="PANTHER" id="PTHR43133">
    <property type="entry name" value="RNA POLYMERASE ECF-TYPE SIGMA FACTO"/>
    <property type="match status" value="1"/>
</dbReference>
<feature type="domain" description="RNA polymerase sigma factor 70 region 4 type 2" evidence="7">
    <location>
        <begin position="140"/>
        <end position="191"/>
    </location>
</feature>
<dbReference type="InterPro" id="IPR039425">
    <property type="entry name" value="RNA_pol_sigma-70-like"/>
</dbReference>
<accession>A0A917ZYW4</accession>
<evidence type="ECO:0000256" key="5">
    <source>
        <dbReference type="ARBA" id="ARBA00023163"/>
    </source>
</evidence>
<dbReference type="PANTHER" id="PTHR43133:SF8">
    <property type="entry name" value="RNA POLYMERASE SIGMA FACTOR HI_1459-RELATED"/>
    <property type="match status" value="1"/>
</dbReference>
<dbReference type="SUPFAM" id="SSF88659">
    <property type="entry name" value="Sigma3 and sigma4 domains of RNA polymerase sigma factors"/>
    <property type="match status" value="1"/>
</dbReference>
<name>A0A917ZYW4_9ACTN</name>
<dbReference type="InterPro" id="IPR014284">
    <property type="entry name" value="RNA_pol_sigma-70_dom"/>
</dbReference>
<protein>
    <recommendedName>
        <fullName evidence="7">RNA polymerase sigma factor 70 region 4 type 2 domain-containing protein</fullName>
    </recommendedName>
</protein>
<dbReference type="SUPFAM" id="SSF88946">
    <property type="entry name" value="Sigma2 domain of RNA polymerase sigma factors"/>
    <property type="match status" value="1"/>
</dbReference>
<dbReference type="GO" id="GO:0016987">
    <property type="term" value="F:sigma factor activity"/>
    <property type="evidence" value="ECO:0007669"/>
    <property type="project" value="UniProtKB-KW"/>
</dbReference>
<comment type="similarity">
    <text evidence="1">Belongs to the sigma-70 factor family. ECF subfamily.</text>
</comment>
<dbReference type="EMBL" id="BMMS01000056">
    <property type="protein sequence ID" value="GGP00335.1"/>
    <property type="molecule type" value="Genomic_DNA"/>
</dbReference>
<keyword evidence="5" id="KW-0804">Transcription</keyword>
<dbReference type="AlphaFoldDB" id="A0A917ZYW4"/>
<evidence type="ECO:0000256" key="2">
    <source>
        <dbReference type="ARBA" id="ARBA00023015"/>
    </source>
</evidence>
<dbReference type="InterPro" id="IPR013325">
    <property type="entry name" value="RNA_pol_sigma_r2"/>
</dbReference>
<keyword evidence="2" id="KW-0805">Transcription regulation</keyword>
<evidence type="ECO:0000256" key="4">
    <source>
        <dbReference type="ARBA" id="ARBA00023125"/>
    </source>
</evidence>
<dbReference type="GO" id="GO:0006352">
    <property type="term" value="P:DNA-templated transcription initiation"/>
    <property type="evidence" value="ECO:0007669"/>
    <property type="project" value="InterPro"/>
</dbReference>
<dbReference type="Gene3D" id="1.10.1740.10">
    <property type="match status" value="1"/>
</dbReference>
<evidence type="ECO:0000259" key="7">
    <source>
        <dbReference type="Pfam" id="PF08281"/>
    </source>
</evidence>
<dbReference type="InterPro" id="IPR036388">
    <property type="entry name" value="WH-like_DNA-bd_sf"/>
</dbReference>
<dbReference type="InterPro" id="IPR013324">
    <property type="entry name" value="RNA_pol_sigma_r3/r4-like"/>
</dbReference>
<evidence type="ECO:0000256" key="1">
    <source>
        <dbReference type="ARBA" id="ARBA00010641"/>
    </source>
</evidence>
<evidence type="ECO:0000313" key="9">
    <source>
        <dbReference type="Proteomes" id="UP000641932"/>
    </source>
</evidence>
<evidence type="ECO:0000313" key="8">
    <source>
        <dbReference type="EMBL" id="GGP00335.1"/>
    </source>
</evidence>
<dbReference type="Gene3D" id="1.10.10.10">
    <property type="entry name" value="Winged helix-like DNA-binding domain superfamily/Winged helix DNA-binding domain"/>
    <property type="match status" value="1"/>
</dbReference>
<sequence>MTVQDHPGPVPGRSTAGHAGQSTGIPGPPGTSALPVVDEARLAAFYRAEIDGLLTYLTRRIGRDDAGELAGQIFEEFCAWWPNTPGHPKPERTLYRIAQCRLNDRFRRRGRTLTLETSDLEYLADSVREEGFAAVELRIDFEQALAELDERQRQALLLHHVAGFAVKECAEVLGVGIDNMKKILKQARGRLRQSPRMDAYETTATAKEVHR</sequence>
<reference evidence="8" key="1">
    <citation type="journal article" date="2014" name="Int. J. Syst. Evol. Microbiol.">
        <title>Complete genome sequence of Corynebacterium casei LMG S-19264T (=DSM 44701T), isolated from a smear-ripened cheese.</title>
        <authorList>
            <consortium name="US DOE Joint Genome Institute (JGI-PGF)"/>
            <person name="Walter F."/>
            <person name="Albersmeier A."/>
            <person name="Kalinowski J."/>
            <person name="Ruckert C."/>
        </authorList>
    </citation>
    <scope>NUCLEOTIDE SEQUENCE</scope>
    <source>
        <strain evidence="8">CGMCC 4.7201</strain>
    </source>
</reference>
<dbReference type="Pfam" id="PF08281">
    <property type="entry name" value="Sigma70_r4_2"/>
    <property type="match status" value="1"/>
</dbReference>
<reference evidence="8" key="2">
    <citation type="submission" date="2020-09" db="EMBL/GenBank/DDBJ databases">
        <authorList>
            <person name="Sun Q."/>
            <person name="Zhou Y."/>
        </authorList>
    </citation>
    <scope>NUCLEOTIDE SEQUENCE</scope>
    <source>
        <strain evidence="8">CGMCC 4.7201</strain>
    </source>
</reference>
<dbReference type="GO" id="GO:0003677">
    <property type="term" value="F:DNA binding"/>
    <property type="evidence" value="ECO:0007669"/>
    <property type="project" value="UniProtKB-KW"/>
</dbReference>
<proteinExistence type="inferred from homology"/>
<comment type="caution">
    <text evidence="8">The sequence shown here is derived from an EMBL/GenBank/DDBJ whole genome shotgun (WGS) entry which is preliminary data.</text>
</comment>
<dbReference type="CDD" id="cd06171">
    <property type="entry name" value="Sigma70_r4"/>
    <property type="match status" value="1"/>
</dbReference>
<evidence type="ECO:0000256" key="6">
    <source>
        <dbReference type="SAM" id="MobiDB-lite"/>
    </source>
</evidence>
<keyword evidence="3" id="KW-0731">Sigma factor</keyword>